<dbReference type="Pfam" id="PF08205">
    <property type="entry name" value="C2-set_2"/>
    <property type="match status" value="1"/>
</dbReference>
<evidence type="ECO:0000259" key="7">
    <source>
        <dbReference type="PROSITE" id="PS50853"/>
    </source>
</evidence>
<dbReference type="InterPro" id="IPR007110">
    <property type="entry name" value="Ig-like_dom"/>
</dbReference>
<evidence type="ECO:0000313" key="8">
    <source>
        <dbReference type="Proteomes" id="UP000694941"/>
    </source>
</evidence>
<dbReference type="Pfam" id="PF07679">
    <property type="entry name" value="I-set"/>
    <property type="match status" value="1"/>
</dbReference>
<feature type="domain" description="Ig-like" evidence="6">
    <location>
        <begin position="70"/>
        <end position="164"/>
    </location>
</feature>
<feature type="non-terminal residue" evidence="9">
    <location>
        <position position="1"/>
    </location>
</feature>
<reference evidence="9" key="1">
    <citation type="submission" date="2025-08" db="UniProtKB">
        <authorList>
            <consortium name="RefSeq"/>
        </authorList>
    </citation>
    <scope>IDENTIFICATION</scope>
    <source>
        <tissue evidence="9">Muscle</tissue>
    </source>
</reference>
<dbReference type="InterPro" id="IPR003961">
    <property type="entry name" value="FN3_dom"/>
</dbReference>
<keyword evidence="2" id="KW-0677">Repeat</keyword>
<dbReference type="GeneID" id="106478297"/>
<dbReference type="Gene3D" id="2.60.40.10">
    <property type="entry name" value="Immunoglobulins"/>
    <property type="match status" value="4"/>
</dbReference>
<keyword evidence="5" id="KW-1133">Transmembrane helix</keyword>
<feature type="domain" description="Fibronectin type-III" evidence="7">
    <location>
        <begin position="361"/>
        <end position="454"/>
    </location>
</feature>
<dbReference type="CDD" id="cd00063">
    <property type="entry name" value="FN3"/>
    <property type="match status" value="1"/>
</dbReference>
<dbReference type="Proteomes" id="UP000694941">
    <property type="component" value="Unplaced"/>
</dbReference>
<protein>
    <submittedName>
        <fullName evidence="9">Hemicentin-1-like</fullName>
    </submittedName>
</protein>
<dbReference type="SUPFAM" id="SSF48726">
    <property type="entry name" value="Immunoglobulin"/>
    <property type="match status" value="3"/>
</dbReference>
<dbReference type="SUPFAM" id="SSF49265">
    <property type="entry name" value="Fibronectin type III"/>
    <property type="match status" value="1"/>
</dbReference>
<evidence type="ECO:0000256" key="5">
    <source>
        <dbReference type="SAM" id="Phobius"/>
    </source>
</evidence>
<dbReference type="RefSeq" id="XP_022237588.1">
    <property type="nucleotide sequence ID" value="XM_022381880.1"/>
</dbReference>
<evidence type="ECO:0000256" key="3">
    <source>
        <dbReference type="ARBA" id="ARBA00023136"/>
    </source>
</evidence>
<dbReference type="InterPro" id="IPR003598">
    <property type="entry name" value="Ig_sub2"/>
</dbReference>
<accession>A0ABM1S1T3</accession>
<dbReference type="PROSITE" id="PS50853">
    <property type="entry name" value="FN3"/>
    <property type="match status" value="1"/>
</dbReference>
<dbReference type="PANTHER" id="PTHR23278:SF19">
    <property type="entry name" value="OBSCURIN"/>
    <property type="match status" value="1"/>
</dbReference>
<gene>
    <name evidence="9" type="primary">LOC106478297</name>
</gene>
<dbReference type="SMART" id="SM00408">
    <property type="entry name" value="IGc2"/>
    <property type="match status" value="2"/>
</dbReference>
<feature type="domain" description="Ig-like" evidence="6">
    <location>
        <begin position="266"/>
        <end position="343"/>
    </location>
</feature>
<proteinExistence type="predicted"/>
<dbReference type="InterPro" id="IPR013162">
    <property type="entry name" value="CD80_C2-set"/>
</dbReference>
<evidence type="ECO:0000259" key="6">
    <source>
        <dbReference type="PROSITE" id="PS50835"/>
    </source>
</evidence>
<evidence type="ECO:0000256" key="1">
    <source>
        <dbReference type="ARBA" id="ARBA00004167"/>
    </source>
</evidence>
<dbReference type="InterPro" id="IPR003599">
    <property type="entry name" value="Ig_sub"/>
</dbReference>
<dbReference type="InterPro" id="IPR013783">
    <property type="entry name" value="Ig-like_fold"/>
</dbReference>
<dbReference type="InterPro" id="IPR013098">
    <property type="entry name" value="Ig_I-set"/>
</dbReference>
<evidence type="ECO:0000256" key="2">
    <source>
        <dbReference type="ARBA" id="ARBA00022737"/>
    </source>
</evidence>
<name>A0ABM1S1T3_LIMPO</name>
<evidence type="ECO:0000256" key="4">
    <source>
        <dbReference type="ARBA" id="ARBA00023157"/>
    </source>
</evidence>
<keyword evidence="8" id="KW-1185">Reference proteome</keyword>
<organism evidence="8 9">
    <name type="scientific">Limulus polyphemus</name>
    <name type="common">Atlantic horseshoe crab</name>
    <dbReference type="NCBI Taxonomy" id="6850"/>
    <lineage>
        <taxon>Eukaryota</taxon>
        <taxon>Metazoa</taxon>
        <taxon>Ecdysozoa</taxon>
        <taxon>Arthropoda</taxon>
        <taxon>Chelicerata</taxon>
        <taxon>Merostomata</taxon>
        <taxon>Xiphosura</taxon>
        <taxon>Limulidae</taxon>
        <taxon>Limulus</taxon>
    </lineage>
</organism>
<dbReference type="InterPro" id="IPR036179">
    <property type="entry name" value="Ig-like_dom_sf"/>
</dbReference>
<dbReference type="PANTHER" id="PTHR23278">
    <property type="entry name" value="SIDESTEP PROTEIN"/>
    <property type="match status" value="1"/>
</dbReference>
<feature type="domain" description="Ig-like" evidence="6">
    <location>
        <begin position="169"/>
        <end position="259"/>
    </location>
</feature>
<keyword evidence="5" id="KW-0812">Transmembrane</keyword>
<feature type="transmembrane region" description="Helical" evidence="5">
    <location>
        <begin position="468"/>
        <end position="493"/>
    </location>
</feature>
<comment type="subcellular location">
    <subcellularLocation>
        <location evidence="1">Membrane</location>
        <topology evidence="1">Single-pass membrane protein</topology>
    </subcellularLocation>
</comment>
<dbReference type="InterPro" id="IPR036116">
    <property type="entry name" value="FN3_sf"/>
</dbReference>
<evidence type="ECO:0000313" key="9">
    <source>
        <dbReference type="RefSeq" id="XP_022237588.1"/>
    </source>
</evidence>
<dbReference type="SMART" id="SM00409">
    <property type="entry name" value="IG"/>
    <property type="match status" value="2"/>
</dbReference>
<keyword evidence="4" id="KW-1015">Disulfide bond</keyword>
<keyword evidence="3 5" id="KW-0472">Membrane</keyword>
<dbReference type="PROSITE" id="PS50835">
    <property type="entry name" value="IG_LIKE"/>
    <property type="match status" value="3"/>
</dbReference>
<sequence length="608" mass="67836">QPIPKLTWWRGSVLLDDTFGVLPNKKSFNKLELPELRRQDLFTELSCLASNNDKSVPASATVKIDMTLKPLLLDIDGMDQILSANKLTKLQCKTAGARPNVTISWWLGSKQMKRTTNVTADGGNITISTLSFKPSKEDAGKYMSCRAKNPLIQGSALEKGWKLTVHHKPDLTLRLGSKLRHSHIQQGNDVYLECNIIANPWVTEIGWKFEGKELQTNTSAGIIISNQSLVLQKVGRTNRGRYSCTATNSEGQGESNALHLKVQFSPRCKDGQKIVYGASLQESIKVLCEVEADPGNVSFHWRFNSTKEILELVTFTSDETRSIATFIPRMKYDYGNLFCWASNKVGIQRKPCVFKVVPAGPPDTVRNCSLRNQTEHVIEVECTEGNNGGLNQHFVMEVHDKNFQILRANITAPEPTFQAENLPAGTNFLVVVYAVNSKGRSHPLVMRTSTLPAPQTQSRRDAVWQMRFSPVLIVIVAIVAGLVVIACVIVIVMKVKAQDRRQKGKSTSNNIPKENEATINWANNKRPNRTSDAYKTWDPVESEKLPPSVPLLYADNQISSKLALEMAEHHPEKNQDNGDTQLFKLTGRTKIISPVETYDYLDVKNTGV</sequence>